<feature type="compositionally biased region" description="Basic and acidic residues" evidence="1">
    <location>
        <begin position="49"/>
        <end position="61"/>
    </location>
</feature>
<feature type="compositionally biased region" description="Basic and acidic residues" evidence="1">
    <location>
        <begin position="98"/>
        <end position="118"/>
    </location>
</feature>
<feature type="region of interest" description="Disordered" evidence="1">
    <location>
        <begin position="1"/>
        <end position="61"/>
    </location>
</feature>
<accession>A0A6A6WF42</accession>
<feature type="compositionally biased region" description="Polar residues" evidence="1">
    <location>
        <begin position="120"/>
        <end position="131"/>
    </location>
</feature>
<dbReference type="GeneID" id="54489904"/>
<dbReference type="AlphaFoldDB" id="A0A6A6WF42"/>
<gene>
    <name evidence="2" type="ORF">EJ05DRAFT_525620</name>
</gene>
<sequence length="131" mass="14323">MDSRASTPLSDIDEAIIAAGDPSTKHESPAQGEREKGPGGKTPLVVASKDSKTQDAEEKNVLNRKFDYTEVDKKNILPDGFKRPKPPLRGDLVSGMASDKEVARSGTDEEKRWVERKNSRLTGQGSSSKRQ</sequence>
<proteinExistence type="predicted"/>
<feature type="compositionally biased region" description="Basic and acidic residues" evidence="1">
    <location>
        <begin position="23"/>
        <end position="38"/>
    </location>
</feature>
<keyword evidence="3" id="KW-1185">Reference proteome</keyword>
<dbReference type="RefSeq" id="XP_033602957.1">
    <property type="nucleotide sequence ID" value="XM_033748850.1"/>
</dbReference>
<organism evidence="2 3">
    <name type="scientific">Pseudovirgaria hyperparasitica</name>
    <dbReference type="NCBI Taxonomy" id="470096"/>
    <lineage>
        <taxon>Eukaryota</taxon>
        <taxon>Fungi</taxon>
        <taxon>Dikarya</taxon>
        <taxon>Ascomycota</taxon>
        <taxon>Pezizomycotina</taxon>
        <taxon>Dothideomycetes</taxon>
        <taxon>Dothideomycetes incertae sedis</taxon>
        <taxon>Acrospermales</taxon>
        <taxon>Acrospermaceae</taxon>
        <taxon>Pseudovirgaria</taxon>
    </lineage>
</organism>
<dbReference type="EMBL" id="ML996568">
    <property type="protein sequence ID" value="KAF2760506.1"/>
    <property type="molecule type" value="Genomic_DNA"/>
</dbReference>
<name>A0A6A6WF42_9PEZI</name>
<evidence type="ECO:0000313" key="2">
    <source>
        <dbReference type="EMBL" id="KAF2760506.1"/>
    </source>
</evidence>
<protein>
    <submittedName>
        <fullName evidence="2">Uncharacterized protein</fullName>
    </submittedName>
</protein>
<evidence type="ECO:0000313" key="3">
    <source>
        <dbReference type="Proteomes" id="UP000799437"/>
    </source>
</evidence>
<reference evidence="2" key="1">
    <citation type="journal article" date="2020" name="Stud. Mycol.">
        <title>101 Dothideomycetes genomes: a test case for predicting lifestyles and emergence of pathogens.</title>
        <authorList>
            <person name="Haridas S."/>
            <person name="Albert R."/>
            <person name="Binder M."/>
            <person name="Bloem J."/>
            <person name="Labutti K."/>
            <person name="Salamov A."/>
            <person name="Andreopoulos B."/>
            <person name="Baker S."/>
            <person name="Barry K."/>
            <person name="Bills G."/>
            <person name="Bluhm B."/>
            <person name="Cannon C."/>
            <person name="Castanera R."/>
            <person name="Culley D."/>
            <person name="Daum C."/>
            <person name="Ezra D."/>
            <person name="Gonzalez J."/>
            <person name="Henrissat B."/>
            <person name="Kuo A."/>
            <person name="Liang C."/>
            <person name="Lipzen A."/>
            <person name="Lutzoni F."/>
            <person name="Magnuson J."/>
            <person name="Mondo S."/>
            <person name="Nolan M."/>
            <person name="Ohm R."/>
            <person name="Pangilinan J."/>
            <person name="Park H.-J."/>
            <person name="Ramirez L."/>
            <person name="Alfaro M."/>
            <person name="Sun H."/>
            <person name="Tritt A."/>
            <person name="Yoshinaga Y."/>
            <person name="Zwiers L.-H."/>
            <person name="Turgeon B."/>
            <person name="Goodwin S."/>
            <person name="Spatafora J."/>
            <person name="Crous P."/>
            <person name="Grigoriev I."/>
        </authorList>
    </citation>
    <scope>NUCLEOTIDE SEQUENCE</scope>
    <source>
        <strain evidence="2">CBS 121739</strain>
    </source>
</reference>
<feature type="region of interest" description="Disordered" evidence="1">
    <location>
        <begin position="74"/>
        <end position="131"/>
    </location>
</feature>
<evidence type="ECO:0000256" key="1">
    <source>
        <dbReference type="SAM" id="MobiDB-lite"/>
    </source>
</evidence>
<dbReference type="Proteomes" id="UP000799437">
    <property type="component" value="Unassembled WGS sequence"/>
</dbReference>